<accession>A0AAV5UPI2</accession>
<evidence type="ECO:0008006" key="4">
    <source>
        <dbReference type="Google" id="ProtNLM"/>
    </source>
</evidence>
<keyword evidence="1" id="KW-0812">Transmembrane</keyword>
<organism evidence="2 3">
    <name type="scientific">Pristionchus fissidentatus</name>
    <dbReference type="NCBI Taxonomy" id="1538716"/>
    <lineage>
        <taxon>Eukaryota</taxon>
        <taxon>Metazoa</taxon>
        <taxon>Ecdysozoa</taxon>
        <taxon>Nematoda</taxon>
        <taxon>Chromadorea</taxon>
        <taxon>Rhabditida</taxon>
        <taxon>Rhabditina</taxon>
        <taxon>Diplogasteromorpha</taxon>
        <taxon>Diplogasteroidea</taxon>
        <taxon>Neodiplogasteridae</taxon>
        <taxon>Pristionchus</taxon>
    </lineage>
</organism>
<dbReference type="Proteomes" id="UP001432322">
    <property type="component" value="Unassembled WGS sequence"/>
</dbReference>
<keyword evidence="3" id="KW-1185">Reference proteome</keyword>
<evidence type="ECO:0000313" key="2">
    <source>
        <dbReference type="EMBL" id="GMT08959.1"/>
    </source>
</evidence>
<keyword evidence="1" id="KW-1133">Transmembrane helix</keyword>
<name>A0AAV5UPI2_9BILA</name>
<feature type="non-terminal residue" evidence="2">
    <location>
        <position position="167"/>
    </location>
</feature>
<evidence type="ECO:0000256" key="1">
    <source>
        <dbReference type="SAM" id="Phobius"/>
    </source>
</evidence>
<keyword evidence="1" id="KW-0472">Membrane</keyword>
<feature type="non-terminal residue" evidence="2">
    <location>
        <position position="1"/>
    </location>
</feature>
<evidence type="ECO:0000313" key="3">
    <source>
        <dbReference type="Proteomes" id="UP001432322"/>
    </source>
</evidence>
<protein>
    <recommendedName>
        <fullName evidence="4">Secreted protein</fullName>
    </recommendedName>
</protein>
<feature type="transmembrane region" description="Helical" evidence="1">
    <location>
        <begin position="20"/>
        <end position="42"/>
    </location>
</feature>
<reference evidence="2" key="1">
    <citation type="submission" date="2023-10" db="EMBL/GenBank/DDBJ databases">
        <title>Genome assembly of Pristionchus species.</title>
        <authorList>
            <person name="Yoshida K."/>
            <person name="Sommer R.J."/>
        </authorList>
    </citation>
    <scope>NUCLEOTIDE SEQUENCE</scope>
    <source>
        <strain evidence="2">RS5133</strain>
    </source>
</reference>
<gene>
    <name evidence="2" type="ORF">PFISCL1PPCAC_256</name>
</gene>
<proteinExistence type="predicted"/>
<dbReference type="EMBL" id="BTSY01000001">
    <property type="protein sequence ID" value="GMT08959.1"/>
    <property type="molecule type" value="Genomic_DNA"/>
</dbReference>
<comment type="caution">
    <text evidence="2">The sequence shown here is derived from an EMBL/GenBank/DDBJ whole genome shotgun (WGS) entry which is preliminary data.</text>
</comment>
<dbReference type="AlphaFoldDB" id="A0AAV5UPI2"/>
<sequence>LHFSLLQTSLLLSSLQFPSTMRLQIVATILLIAMLSGAFGNSSEEILAEMKKTGTGVFGQYLIDVKAGRNDEWDLKSSADAAGKVSKLLCDSTNPAVERLWMKLVKVEEVYERLEETLKTAMEPTPETAKFCRNRSYLTDEAFGEMARCLCDPDLSKFICAIKTAAR</sequence>